<reference evidence="1 2" key="1">
    <citation type="submission" date="2019-06" db="EMBL/GenBank/DDBJ databases">
        <title>Sorghum-associated microbial communities from plants grown in Nebraska, USA.</title>
        <authorList>
            <person name="Schachtman D."/>
        </authorList>
    </citation>
    <scope>NUCLEOTIDE SEQUENCE [LARGE SCALE GENOMIC DNA]</scope>
    <source>
        <strain evidence="1 2">1209</strain>
    </source>
</reference>
<proteinExistence type="predicted"/>
<accession>A0A561PL44</accession>
<dbReference type="EMBL" id="VIWO01000006">
    <property type="protein sequence ID" value="TWF38826.1"/>
    <property type="molecule type" value="Genomic_DNA"/>
</dbReference>
<dbReference type="Proteomes" id="UP000320811">
    <property type="component" value="Unassembled WGS sequence"/>
</dbReference>
<dbReference type="AlphaFoldDB" id="A0A561PL44"/>
<evidence type="ECO:0000313" key="1">
    <source>
        <dbReference type="EMBL" id="TWF38826.1"/>
    </source>
</evidence>
<evidence type="ECO:0000313" key="2">
    <source>
        <dbReference type="Proteomes" id="UP000320811"/>
    </source>
</evidence>
<keyword evidence="2" id="KW-1185">Reference proteome</keyword>
<protein>
    <submittedName>
        <fullName evidence="1">Uncharacterized protein</fullName>
    </submittedName>
</protein>
<gene>
    <name evidence="1" type="ORF">FHW36_10647</name>
</gene>
<organism evidence="1 2">
    <name type="scientific">Chitinophaga polysaccharea</name>
    <dbReference type="NCBI Taxonomy" id="1293035"/>
    <lineage>
        <taxon>Bacteria</taxon>
        <taxon>Pseudomonadati</taxon>
        <taxon>Bacteroidota</taxon>
        <taxon>Chitinophagia</taxon>
        <taxon>Chitinophagales</taxon>
        <taxon>Chitinophagaceae</taxon>
        <taxon>Chitinophaga</taxon>
    </lineage>
</organism>
<name>A0A561PL44_9BACT</name>
<sequence length="34" mass="4207">MFVHLNKMFVLCTNILYNKCTTQYQNDNKYKYVK</sequence>
<comment type="caution">
    <text evidence="1">The sequence shown here is derived from an EMBL/GenBank/DDBJ whole genome shotgun (WGS) entry which is preliminary data.</text>
</comment>